<organism evidence="7 8">
    <name type="scientific">Trichuris suis</name>
    <name type="common">pig whipworm</name>
    <dbReference type="NCBI Taxonomy" id="68888"/>
    <lineage>
        <taxon>Eukaryota</taxon>
        <taxon>Metazoa</taxon>
        <taxon>Ecdysozoa</taxon>
        <taxon>Nematoda</taxon>
        <taxon>Enoplea</taxon>
        <taxon>Dorylaimia</taxon>
        <taxon>Trichinellida</taxon>
        <taxon>Trichuridae</taxon>
        <taxon>Trichuris</taxon>
    </lineage>
</organism>
<dbReference type="GO" id="GO:0005829">
    <property type="term" value="C:cytosol"/>
    <property type="evidence" value="ECO:0007669"/>
    <property type="project" value="TreeGrafter"/>
</dbReference>
<dbReference type="Proteomes" id="UP000030764">
    <property type="component" value="Unassembled WGS sequence"/>
</dbReference>
<feature type="domain" description="Ataxin-10" evidence="6">
    <location>
        <begin position="305"/>
        <end position="379"/>
    </location>
</feature>
<comment type="function">
    <text evidence="5">May play a role in the regulation of cytokinesis. May play a role in signaling by stimulating protein glycosylation. Induces neuritogenesis by activating the Ras-MAP kinase pathway and is necessary for the survival of cerebellar neurons. Does not appear to play a major role in ciliogenesis.</text>
</comment>
<dbReference type="InterPro" id="IPR016024">
    <property type="entry name" value="ARM-type_fold"/>
</dbReference>
<dbReference type="GO" id="GO:0051301">
    <property type="term" value="P:cell division"/>
    <property type="evidence" value="ECO:0007669"/>
    <property type="project" value="UniProtKB-KW"/>
</dbReference>
<evidence type="ECO:0000313" key="8">
    <source>
        <dbReference type="Proteomes" id="UP000030764"/>
    </source>
</evidence>
<keyword evidence="3" id="KW-0132">Cell division</keyword>
<evidence type="ECO:0000256" key="5">
    <source>
        <dbReference type="ARBA" id="ARBA00045173"/>
    </source>
</evidence>
<evidence type="ECO:0000259" key="6">
    <source>
        <dbReference type="Pfam" id="PF09759"/>
    </source>
</evidence>
<protein>
    <recommendedName>
        <fullName evidence="2">Ataxin-10</fullName>
    </recommendedName>
</protein>
<dbReference type="Gene3D" id="1.25.10.10">
    <property type="entry name" value="Leucine-rich Repeat Variant"/>
    <property type="match status" value="1"/>
</dbReference>
<dbReference type="AlphaFoldDB" id="A0A085MA93"/>
<dbReference type="EMBL" id="KL363210">
    <property type="protein sequence ID" value="KFD54139.1"/>
    <property type="molecule type" value="Genomic_DNA"/>
</dbReference>
<proteinExistence type="inferred from homology"/>
<evidence type="ECO:0000256" key="4">
    <source>
        <dbReference type="ARBA" id="ARBA00023306"/>
    </source>
</evidence>
<evidence type="ECO:0000256" key="1">
    <source>
        <dbReference type="ARBA" id="ARBA00008384"/>
    </source>
</evidence>
<dbReference type="PANTHER" id="PTHR13255">
    <property type="entry name" value="ATAXIN-10"/>
    <property type="match status" value="1"/>
</dbReference>
<keyword evidence="4" id="KW-0131">Cell cycle</keyword>
<evidence type="ECO:0000256" key="2">
    <source>
        <dbReference type="ARBA" id="ARBA00018804"/>
    </source>
</evidence>
<sequence>MLADLINALDGAVELPTNDHLNEVILKMVEIGKLIGNDSSFSKELLAQQQSLACMLNRMNRLLEVEDACKASCALCSIEFIARIAKHVPGSVGLLWEHMEASIVNLLTWNDCRISEHTCWLLSTIIDHNWIKGWSENLEEKKKFWNNFSTLLQSDCSQAELLLQKMFSFPDSVTVLFSAVDNYGVQSTIVSHLCYAVKSKQLNNSNLCPLVSYFSEMVSRLKDHCEDESFLRTLRRLVKAFCLATSDDKAPYFSIRGNASLLTAVVDILRQTDDFAKSGIEIYKRKRDFDGKLNGQNENPASGLKQCSIRLIANLTCEHHENCVLARKLGVLPIVLECTRFDCCNLFMTQWAVFALRNMMKEDGGCRDFVSSMKPSAPVKLD</sequence>
<comment type="similarity">
    <text evidence="1">Belongs to the ataxin-10 family.</text>
</comment>
<dbReference type="InterPro" id="IPR011989">
    <property type="entry name" value="ARM-like"/>
</dbReference>
<evidence type="ECO:0000313" key="7">
    <source>
        <dbReference type="EMBL" id="KFD54139.1"/>
    </source>
</evidence>
<evidence type="ECO:0000256" key="3">
    <source>
        <dbReference type="ARBA" id="ARBA00022618"/>
    </source>
</evidence>
<name>A0A085MA93_9BILA</name>
<dbReference type="InterPro" id="IPR019156">
    <property type="entry name" value="Ataxin-10_domain"/>
</dbReference>
<dbReference type="PANTHER" id="PTHR13255:SF0">
    <property type="entry name" value="ATAXIN-10"/>
    <property type="match status" value="1"/>
</dbReference>
<reference evidence="7 8" key="1">
    <citation type="journal article" date="2014" name="Nat. Genet.">
        <title>Genome and transcriptome of the porcine whipworm Trichuris suis.</title>
        <authorList>
            <person name="Jex A.R."/>
            <person name="Nejsum P."/>
            <person name="Schwarz E.M."/>
            <person name="Hu L."/>
            <person name="Young N.D."/>
            <person name="Hall R.S."/>
            <person name="Korhonen P.K."/>
            <person name="Liao S."/>
            <person name="Thamsborg S."/>
            <person name="Xia J."/>
            <person name="Xu P."/>
            <person name="Wang S."/>
            <person name="Scheerlinck J.P."/>
            <person name="Hofmann A."/>
            <person name="Sternberg P.W."/>
            <person name="Wang J."/>
            <person name="Gasser R.B."/>
        </authorList>
    </citation>
    <scope>NUCLEOTIDE SEQUENCE [LARGE SCALE GENOMIC DNA]</scope>
    <source>
        <strain evidence="7">DCEP-RM93M</strain>
    </source>
</reference>
<dbReference type="Pfam" id="PF09759">
    <property type="entry name" value="Atx10homo_assoc"/>
    <property type="match status" value="1"/>
</dbReference>
<dbReference type="SUPFAM" id="SSF48371">
    <property type="entry name" value="ARM repeat"/>
    <property type="match status" value="1"/>
</dbReference>
<keyword evidence="8" id="KW-1185">Reference proteome</keyword>
<gene>
    <name evidence="7" type="ORF">M513_04916</name>
</gene>
<accession>A0A085MA93</accession>
<dbReference type="InterPro" id="IPR051374">
    <property type="entry name" value="Ataxin-10/CTR86_families"/>
</dbReference>